<dbReference type="InterPro" id="IPR017046">
    <property type="entry name" value="Prenylcysteine_Oxase1"/>
</dbReference>
<keyword evidence="7" id="KW-0325">Glycoprotein</keyword>
<dbReference type="PANTHER" id="PTHR15944:SF0">
    <property type="entry name" value="PRENYLCYSTEINE LYASE DOMAIN-CONTAINING PROTEIN"/>
    <property type="match status" value="1"/>
</dbReference>
<dbReference type="InterPro" id="IPR010795">
    <property type="entry name" value="Prenylcys_lyase"/>
</dbReference>
<comment type="similarity">
    <text evidence="2">Belongs to the prenylcysteine oxidase family.</text>
</comment>
<reference evidence="9 10" key="1">
    <citation type="journal article" date="2018" name="PLoS Genet.">
        <title>Population sequencing reveals clonal diversity and ancestral inbreeding in the grapevine cultivar Chardonnay.</title>
        <authorList>
            <person name="Roach M.J."/>
            <person name="Johnson D.L."/>
            <person name="Bohlmann J."/>
            <person name="van Vuuren H.J."/>
            <person name="Jones S.J."/>
            <person name="Pretorius I.S."/>
            <person name="Schmidt S.A."/>
            <person name="Borneman A.R."/>
        </authorList>
    </citation>
    <scope>NUCLEOTIDE SEQUENCE [LARGE SCALE GENOMIC DNA]</scope>
    <source>
        <strain evidence="10">cv. Chardonnay</strain>
        <tissue evidence="9">Leaf</tissue>
    </source>
</reference>
<gene>
    <name evidence="9" type="primary">FLCY_3</name>
    <name evidence="9" type="ORF">CK203_067125</name>
</gene>
<dbReference type="EMBL" id="QGNW01001119">
    <property type="protein sequence ID" value="RVW55029.1"/>
    <property type="molecule type" value="Genomic_DNA"/>
</dbReference>
<keyword evidence="6" id="KW-0560">Oxidoreductase</keyword>
<dbReference type="GO" id="GO:0016829">
    <property type="term" value="F:lyase activity"/>
    <property type="evidence" value="ECO:0007669"/>
    <property type="project" value="UniProtKB-KW"/>
</dbReference>
<evidence type="ECO:0000259" key="8">
    <source>
        <dbReference type="Pfam" id="PF07156"/>
    </source>
</evidence>
<accession>A0A438F4T7</accession>
<evidence type="ECO:0000256" key="3">
    <source>
        <dbReference type="ARBA" id="ARBA00022630"/>
    </source>
</evidence>
<organism evidence="9 10">
    <name type="scientific">Vitis vinifera</name>
    <name type="common">Grape</name>
    <dbReference type="NCBI Taxonomy" id="29760"/>
    <lineage>
        <taxon>Eukaryota</taxon>
        <taxon>Viridiplantae</taxon>
        <taxon>Streptophyta</taxon>
        <taxon>Embryophyta</taxon>
        <taxon>Tracheophyta</taxon>
        <taxon>Spermatophyta</taxon>
        <taxon>Magnoliopsida</taxon>
        <taxon>eudicotyledons</taxon>
        <taxon>Gunneridae</taxon>
        <taxon>Pentapetalae</taxon>
        <taxon>rosids</taxon>
        <taxon>Vitales</taxon>
        <taxon>Vitaceae</taxon>
        <taxon>Viteae</taxon>
        <taxon>Vitis</taxon>
    </lineage>
</organism>
<protein>
    <submittedName>
        <fullName evidence="9">Farnesylcysteine lyase</fullName>
    </submittedName>
</protein>
<dbReference type="InterPro" id="IPR036188">
    <property type="entry name" value="FAD/NAD-bd_sf"/>
</dbReference>
<evidence type="ECO:0000256" key="5">
    <source>
        <dbReference type="ARBA" id="ARBA00022827"/>
    </source>
</evidence>
<feature type="domain" description="Prenylcysteine lyase" evidence="8">
    <location>
        <begin position="146"/>
        <end position="363"/>
    </location>
</feature>
<comment type="caution">
    <text evidence="9">The sequence shown here is derived from an EMBL/GenBank/DDBJ whole genome shotgun (WGS) entry which is preliminary data.</text>
</comment>
<dbReference type="SUPFAM" id="SSF51905">
    <property type="entry name" value="FAD/NAD(P)-binding domain"/>
    <property type="match status" value="1"/>
</dbReference>
<evidence type="ECO:0000256" key="7">
    <source>
        <dbReference type="ARBA" id="ARBA00023180"/>
    </source>
</evidence>
<evidence type="ECO:0000313" key="10">
    <source>
        <dbReference type="Proteomes" id="UP000288805"/>
    </source>
</evidence>
<dbReference type="GO" id="GO:0030328">
    <property type="term" value="P:prenylcysteine catabolic process"/>
    <property type="evidence" value="ECO:0007669"/>
    <property type="project" value="InterPro"/>
</dbReference>
<comment type="cofactor">
    <cofactor evidence="1">
        <name>FAD</name>
        <dbReference type="ChEBI" id="CHEBI:57692"/>
    </cofactor>
</comment>
<name>A0A438F4T7_VITVI</name>
<evidence type="ECO:0000256" key="2">
    <source>
        <dbReference type="ARBA" id="ARBA00009967"/>
    </source>
</evidence>
<dbReference type="GO" id="GO:0001735">
    <property type="term" value="F:prenylcysteine oxidase activity"/>
    <property type="evidence" value="ECO:0007669"/>
    <property type="project" value="InterPro"/>
</dbReference>
<evidence type="ECO:0000256" key="1">
    <source>
        <dbReference type="ARBA" id="ARBA00001974"/>
    </source>
</evidence>
<dbReference type="AlphaFoldDB" id="A0A438F4T7"/>
<sequence length="387" mass="42824">MLALAPLLTQIESTLLKIARAEFTNGALLEEASRYDTLSRGCVETPFLSSTPFLFGRALGLGSEGVLWPSEWEMAEGEEKTMDEGEGRVVAKTALTSFCEPIFCLGVLYGMDKESQATLNPISCQLSHELIMVKVSASVDLLVQFPLAGSGGGLWSVERGNWQIVAGLINHSDVVLHRNEEIESISYHGEYYELNSTKGNSYKCEVAVIATPLDELNIHFNPPISIPKRKLQHTHATFVRAYFGLVAVSEIPELVGTLEDPNLPFSSISVLRKHDEKDMSYKIFSRKPMADVLLDRIFSLRKETIRINWGAYPHYSAPEVFAPFVLDGRHLYYVNAFENAASTMETSAVAAENIARLILSRYSGLMLSSPSNLKSPGSDEEDLHSDL</sequence>
<evidence type="ECO:0000256" key="4">
    <source>
        <dbReference type="ARBA" id="ARBA00022729"/>
    </source>
</evidence>
<evidence type="ECO:0000313" key="9">
    <source>
        <dbReference type="EMBL" id="RVW55029.1"/>
    </source>
</evidence>
<dbReference type="PANTHER" id="PTHR15944">
    <property type="entry name" value="FARNESYLCYSTEINE LYASE"/>
    <property type="match status" value="1"/>
</dbReference>
<keyword evidence="5" id="KW-0274">FAD</keyword>
<dbReference type="Pfam" id="PF07156">
    <property type="entry name" value="Prenylcys_lyase"/>
    <property type="match status" value="1"/>
</dbReference>
<proteinExistence type="inferred from homology"/>
<keyword evidence="4" id="KW-0732">Signal</keyword>
<keyword evidence="3" id="KW-0285">Flavoprotein</keyword>
<dbReference type="Proteomes" id="UP000288805">
    <property type="component" value="Unassembled WGS sequence"/>
</dbReference>
<keyword evidence="9" id="KW-0456">Lyase</keyword>
<evidence type="ECO:0000256" key="6">
    <source>
        <dbReference type="ARBA" id="ARBA00023002"/>
    </source>
</evidence>